<dbReference type="AlphaFoldDB" id="A0A975H567"/>
<feature type="domain" description="Core-binding (CB)" evidence="11">
    <location>
        <begin position="9"/>
        <end position="101"/>
    </location>
</feature>
<keyword evidence="2" id="KW-0963">Cytoplasm</keyword>
<dbReference type="InterPro" id="IPR010998">
    <property type="entry name" value="Integrase_recombinase_N"/>
</dbReference>
<evidence type="ECO:0000256" key="6">
    <source>
        <dbReference type="ARBA" id="ARBA00023125"/>
    </source>
</evidence>
<dbReference type="PANTHER" id="PTHR30349">
    <property type="entry name" value="PHAGE INTEGRASE-RELATED"/>
    <property type="match status" value="1"/>
</dbReference>
<gene>
    <name evidence="12" type="ORF">J3359_09535</name>
</gene>
<reference evidence="12 13" key="1">
    <citation type="submission" date="2021-03" db="EMBL/GenBank/DDBJ databases">
        <title>Complete genome of Polaribacter_sp.SM13.</title>
        <authorList>
            <person name="Jeong S.W."/>
            <person name="Bae J.W."/>
        </authorList>
    </citation>
    <scope>NUCLEOTIDE SEQUENCE [LARGE SCALE GENOMIC DNA]</scope>
    <source>
        <strain evidence="12 13">SM13</strain>
    </source>
</reference>
<keyword evidence="3" id="KW-0132">Cell division</keyword>
<evidence type="ECO:0000256" key="1">
    <source>
        <dbReference type="ARBA" id="ARBA00004496"/>
    </source>
</evidence>
<evidence type="ECO:0000256" key="7">
    <source>
        <dbReference type="ARBA" id="ARBA00023172"/>
    </source>
</evidence>
<dbReference type="PROSITE" id="PS51898">
    <property type="entry name" value="TYR_RECOMBINASE"/>
    <property type="match status" value="1"/>
</dbReference>
<evidence type="ECO:0000256" key="5">
    <source>
        <dbReference type="ARBA" id="ARBA00022908"/>
    </source>
</evidence>
<dbReference type="RefSeq" id="WP_208076686.1">
    <property type="nucleotide sequence ID" value="NZ_CP071869.1"/>
</dbReference>
<evidence type="ECO:0000313" key="13">
    <source>
        <dbReference type="Proteomes" id="UP000663920"/>
    </source>
</evidence>
<evidence type="ECO:0000313" key="12">
    <source>
        <dbReference type="EMBL" id="QTE21091.1"/>
    </source>
</evidence>
<keyword evidence="6 9" id="KW-0238">DNA-binding</keyword>
<dbReference type="GO" id="GO:0007059">
    <property type="term" value="P:chromosome segregation"/>
    <property type="evidence" value="ECO:0007669"/>
    <property type="project" value="UniProtKB-KW"/>
</dbReference>
<evidence type="ECO:0000256" key="8">
    <source>
        <dbReference type="ARBA" id="ARBA00023306"/>
    </source>
</evidence>
<dbReference type="InterPro" id="IPR050090">
    <property type="entry name" value="Tyrosine_recombinase_XerCD"/>
</dbReference>
<dbReference type="GO" id="GO:0006310">
    <property type="term" value="P:DNA recombination"/>
    <property type="evidence" value="ECO:0007669"/>
    <property type="project" value="UniProtKB-KW"/>
</dbReference>
<comment type="subcellular location">
    <subcellularLocation>
        <location evidence="1">Cytoplasm</location>
    </subcellularLocation>
</comment>
<keyword evidence="8" id="KW-0131">Cell cycle</keyword>
<dbReference type="GO" id="GO:0051301">
    <property type="term" value="P:cell division"/>
    <property type="evidence" value="ECO:0007669"/>
    <property type="project" value="UniProtKB-KW"/>
</dbReference>
<dbReference type="PROSITE" id="PS51900">
    <property type="entry name" value="CB"/>
    <property type="match status" value="1"/>
</dbReference>
<dbReference type="Proteomes" id="UP000663920">
    <property type="component" value="Chromosome"/>
</dbReference>
<keyword evidence="5" id="KW-0229">DNA integration</keyword>
<dbReference type="InterPro" id="IPR002104">
    <property type="entry name" value="Integrase_catalytic"/>
</dbReference>
<evidence type="ECO:0000259" key="11">
    <source>
        <dbReference type="PROSITE" id="PS51900"/>
    </source>
</evidence>
<keyword evidence="4" id="KW-0159">Chromosome partition</keyword>
<evidence type="ECO:0000256" key="3">
    <source>
        <dbReference type="ARBA" id="ARBA00022618"/>
    </source>
</evidence>
<dbReference type="GO" id="GO:0005737">
    <property type="term" value="C:cytoplasm"/>
    <property type="evidence" value="ECO:0007669"/>
    <property type="project" value="UniProtKB-SubCell"/>
</dbReference>
<dbReference type="EMBL" id="CP071869">
    <property type="protein sequence ID" value="QTE21091.1"/>
    <property type="molecule type" value="Genomic_DNA"/>
</dbReference>
<dbReference type="Gene3D" id="1.10.443.10">
    <property type="entry name" value="Intergrase catalytic core"/>
    <property type="match status" value="1"/>
</dbReference>
<protein>
    <submittedName>
        <fullName evidence="12">Tyrosine-type recombinase/integrase</fullName>
    </submittedName>
</protein>
<evidence type="ECO:0000256" key="9">
    <source>
        <dbReference type="PROSITE-ProRule" id="PRU01248"/>
    </source>
</evidence>
<evidence type="ECO:0000256" key="2">
    <source>
        <dbReference type="ARBA" id="ARBA00022490"/>
    </source>
</evidence>
<dbReference type="GO" id="GO:0003677">
    <property type="term" value="F:DNA binding"/>
    <property type="evidence" value="ECO:0007669"/>
    <property type="project" value="UniProtKB-UniRule"/>
</dbReference>
<sequence>MKKLPLKSTSFITLIYSYTEWLDVLGYASSTVYNLPNHLKEFFYYLEQKGHKDISLITTQIVKEYYNHLSNRKNQRRGGGISKAFLNKHQQALKLFLKYLKEHKSNIKFGVHLKGEKTNYQESKTILTQEEVKELFEACNFSHMAEHFQLRDKAILVLLYSCGLRRNEAVHINTEDILFEKQRIYVRKGKNYKERFVPINKYNLNVLEEYIFEARSEFLKNYQTDALLLSNQGRRISDLSIANRLKEIINATENETIQEKPITLHTLRHSIATHLMQNKVPIKSISTFLGHASLESTQIYVHLVKKEAQLKDDV</sequence>
<keyword evidence="7" id="KW-0233">DNA recombination</keyword>
<evidence type="ECO:0000256" key="4">
    <source>
        <dbReference type="ARBA" id="ARBA00022829"/>
    </source>
</evidence>
<organism evidence="12 13">
    <name type="scientific">Polaribacter cellanae</name>
    <dbReference type="NCBI Taxonomy" id="2818493"/>
    <lineage>
        <taxon>Bacteria</taxon>
        <taxon>Pseudomonadati</taxon>
        <taxon>Bacteroidota</taxon>
        <taxon>Flavobacteriia</taxon>
        <taxon>Flavobacteriales</taxon>
        <taxon>Flavobacteriaceae</taxon>
    </lineage>
</organism>
<feature type="domain" description="Tyr recombinase" evidence="10">
    <location>
        <begin position="122"/>
        <end position="313"/>
    </location>
</feature>
<dbReference type="Gene3D" id="1.10.150.130">
    <property type="match status" value="1"/>
</dbReference>
<proteinExistence type="predicted"/>
<dbReference type="InterPro" id="IPR013762">
    <property type="entry name" value="Integrase-like_cat_sf"/>
</dbReference>
<dbReference type="KEGG" id="pcea:J3359_09535"/>
<dbReference type="SUPFAM" id="SSF56349">
    <property type="entry name" value="DNA breaking-rejoining enzymes"/>
    <property type="match status" value="1"/>
</dbReference>
<dbReference type="Pfam" id="PF00589">
    <property type="entry name" value="Phage_integrase"/>
    <property type="match status" value="1"/>
</dbReference>
<accession>A0A975H567</accession>
<evidence type="ECO:0000259" key="10">
    <source>
        <dbReference type="PROSITE" id="PS51898"/>
    </source>
</evidence>
<dbReference type="GO" id="GO:0015074">
    <property type="term" value="P:DNA integration"/>
    <property type="evidence" value="ECO:0007669"/>
    <property type="project" value="UniProtKB-KW"/>
</dbReference>
<dbReference type="InterPro" id="IPR044068">
    <property type="entry name" value="CB"/>
</dbReference>
<dbReference type="PANTHER" id="PTHR30349:SF77">
    <property type="entry name" value="TYROSINE RECOMBINASE XERC"/>
    <property type="match status" value="1"/>
</dbReference>
<name>A0A975H567_9FLAO</name>
<dbReference type="InterPro" id="IPR011010">
    <property type="entry name" value="DNA_brk_join_enz"/>
</dbReference>
<keyword evidence="13" id="KW-1185">Reference proteome</keyword>